<dbReference type="InterPro" id="IPR020904">
    <property type="entry name" value="Sc_DH/Rdtase_CS"/>
</dbReference>
<dbReference type="PRINTS" id="PR00081">
    <property type="entry name" value="GDHRDH"/>
</dbReference>
<keyword evidence="5" id="KW-1185">Reference proteome</keyword>
<dbReference type="GO" id="GO:0016020">
    <property type="term" value="C:membrane"/>
    <property type="evidence" value="ECO:0007669"/>
    <property type="project" value="TreeGrafter"/>
</dbReference>
<dbReference type="PANTHER" id="PTHR44196:SF1">
    <property type="entry name" value="DEHYDROGENASE_REDUCTASE SDR FAMILY MEMBER 7B"/>
    <property type="match status" value="1"/>
</dbReference>
<evidence type="ECO:0000313" key="5">
    <source>
        <dbReference type="Proteomes" id="UP000825051"/>
    </source>
</evidence>
<evidence type="ECO:0000313" key="4">
    <source>
        <dbReference type="EMBL" id="QYM79944.1"/>
    </source>
</evidence>
<dbReference type="Pfam" id="PF00106">
    <property type="entry name" value="adh_short"/>
    <property type="match status" value="1"/>
</dbReference>
<gene>
    <name evidence="4" type="ORF">K0B96_04825</name>
</gene>
<dbReference type="InterPro" id="IPR036291">
    <property type="entry name" value="NAD(P)-bd_dom_sf"/>
</dbReference>
<dbReference type="PRINTS" id="PR00080">
    <property type="entry name" value="SDRFAMILY"/>
</dbReference>
<evidence type="ECO:0000256" key="2">
    <source>
        <dbReference type="ARBA" id="ARBA00023002"/>
    </source>
</evidence>
<keyword evidence="2" id="KW-0560">Oxidoreductase</keyword>
<dbReference type="AlphaFoldDB" id="A0A8F9XME0"/>
<comment type="similarity">
    <text evidence="1 3">Belongs to the short-chain dehydrogenases/reductases (SDR) family.</text>
</comment>
<dbReference type="InterPro" id="IPR002347">
    <property type="entry name" value="SDR_fam"/>
</dbReference>
<dbReference type="Gene3D" id="3.40.50.720">
    <property type="entry name" value="NAD(P)-binding Rossmann-like Domain"/>
    <property type="match status" value="1"/>
</dbReference>
<accession>A0A8F9XME0</accession>
<dbReference type="SUPFAM" id="SSF51735">
    <property type="entry name" value="NAD(P)-binding Rossmann-fold domains"/>
    <property type="match status" value="1"/>
</dbReference>
<reference evidence="4" key="1">
    <citation type="submission" date="2021-08" db="EMBL/GenBank/DDBJ databases">
        <title>Genome of a novel bacterium of the phylum Verrucomicrobia, Oleiharenicola sp. KSB-15.</title>
        <authorList>
            <person name="Chung J.-H."/>
            <person name="Ahn J.-H."/>
            <person name="Yoon Y."/>
            <person name="Kim D.-Y."/>
            <person name="An S.-H."/>
            <person name="Park I."/>
            <person name="Yeon J."/>
        </authorList>
    </citation>
    <scope>NUCLEOTIDE SEQUENCE</scope>
    <source>
        <strain evidence="4">KSB-15</strain>
    </source>
</reference>
<evidence type="ECO:0000256" key="1">
    <source>
        <dbReference type="ARBA" id="ARBA00006484"/>
    </source>
</evidence>
<evidence type="ECO:0000256" key="3">
    <source>
        <dbReference type="RuleBase" id="RU000363"/>
    </source>
</evidence>
<dbReference type="PANTHER" id="PTHR44196">
    <property type="entry name" value="DEHYDROGENASE/REDUCTASE SDR FAMILY MEMBER 7B"/>
    <property type="match status" value="1"/>
</dbReference>
<dbReference type="GO" id="GO:0016491">
    <property type="term" value="F:oxidoreductase activity"/>
    <property type="evidence" value="ECO:0007669"/>
    <property type="project" value="UniProtKB-KW"/>
</dbReference>
<protein>
    <submittedName>
        <fullName evidence="4">SDR family NAD(P)-dependent oxidoreductase</fullName>
    </submittedName>
</protein>
<dbReference type="KEGG" id="ole:K0B96_04825"/>
<dbReference type="EMBL" id="CP080507">
    <property type="protein sequence ID" value="QYM79944.1"/>
    <property type="molecule type" value="Genomic_DNA"/>
</dbReference>
<dbReference type="PROSITE" id="PS00061">
    <property type="entry name" value="ADH_SHORT"/>
    <property type="match status" value="1"/>
</dbReference>
<name>A0A8F9XME0_9BACT</name>
<organism evidence="4 5">
    <name type="scientific">Horticoccus luteus</name>
    <dbReference type="NCBI Taxonomy" id="2862869"/>
    <lineage>
        <taxon>Bacteria</taxon>
        <taxon>Pseudomonadati</taxon>
        <taxon>Verrucomicrobiota</taxon>
        <taxon>Opitutia</taxon>
        <taxon>Opitutales</taxon>
        <taxon>Opitutaceae</taxon>
        <taxon>Horticoccus</taxon>
    </lineage>
</organism>
<dbReference type="Proteomes" id="UP000825051">
    <property type="component" value="Chromosome"/>
</dbReference>
<sequence length="274" mass="29772">MAKQLATLYRTAFVTGASTGLGRAFADMLLAEGVRVWGTARAAERLAPLVGERFTPVVLDLKDREGALAAFRAAERAAEGFDLVINNAGYGAFAEFTAVDFGVWEEQLRVMLVNTAALAHAALPPMIARGRGALVNISSLAAEFPLPFQSAYNIAKAGLSALNESLMLELAPTGVVVLDVRPGDYRTDFEGSVRRPQSEFTPRMERAWRAFEALMSSGPGPAHAAASLRRALWRRRSGTVRTGRFSQAVLAPFLARFGSLALKRRLQARYFNVR</sequence>
<proteinExistence type="inferred from homology"/>
<dbReference type="RefSeq" id="WP_220164422.1">
    <property type="nucleotide sequence ID" value="NZ_CP080507.1"/>
</dbReference>